<dbReference type="SUPFAM" id="SSF56235">
    <property type="entry name" value="N-terminal nucleophile aminohydrolases (Ntn hydrolases)"/>
    <property type="match status" value="1"/>
</dbReference>
<feature type="domain" description="Glutamine amidotransferase type-2" evidence="12">
    <location>
        <begin position="2"/>
        <end position="215"/>
    </location>
</feature>
<evidence type="ECO:0000256" key="3">
    <source>
        <dbReference type="ARBA" id="ARBA00012737"/>
    </source>
</evidence>
<keyword evidence="9" id="KW-0028">Amino-acid biosynthesis</keyword>
<dbReference type="GO" id="GO:0005829">
    <property type="term" value="C:cytosol"/>
    <property type="evidence" value="ECO:0007669"/>
    <property type="project" value="TreeGrafter"/>
</dbReference>
<evidence type="ECO:0000259" key="12">
    <source>
        <dbReference type="PROSITE" id="PS51278"/>
    </source>
</evidence>
<accession>A0A0U9H327</accession>
<protein>
    <recommendedName>
        <fullName evidence="3">asparagine synthase (glutamine-hydrolyzing)</fullName>
        <ecNumber evidence="3">6.3.5.4</ecNumber>
    </recommendedName>
</protein>
<dbReference type="CDD" id="cd01991">
    <property type="entry name" value="Asn_synthase_B_C"/>
    <property type="match status" value="1"/>
</dbReference>
<gene>
    <name evidence="13" type="ORF">OPHB3_0988</name>
</gene>
<dbReference type="EC" id="6.3.5.4" evidence="3"/>
<dbReference type="EMBL" id="BBXV01000012">
    <property type="protein sequence ID" value="GAQ17063.1"/>
    <property type="molecule type" value="Genomic_DNA"/>
</dbReference>
<dbReference type="InterPro" id="IPR029055">
    <property type="entry name" value="Ntn_hydrolases_N"/>
</dbReference>
<feature type="binding site" evidence="10">
    <location>
        <position position="289"/>
    </location>
    <ligand>
        <name>ATP</name>
        <dbReference type="ChEBI" id="CHEBI:30616"/>
    </ligand>
</feature>
<evidence type="ECO:0000256" key="4">
    <source>
        <dbReference type="ARBA" id="ARBA00022741"/>
    </source>
</evidence>
<keyword evidence="4 10" id="KW-0547">Nucleotide-binding</keyword>
<dbReference type="SUPFAM" id="SSF52402">
    <property type="entry name" value="Adenine nucleotide alpha hydrolases-like"/>
    <property type="match status" value="1"/>
</dbReference>
<dbReference type="RefSeq" id="WP_058949604.1">
    <property type="nucleotide sequence ID" value="NZ_BBXV01000012.1"/>
</dbReference>
<organism evidence="13 14">
    <name type="scientific">Oceanobacillus picturae</name>
    <dbReference type="NCBI Taxonomy" id="171693"/>
    <lineage>
        <taxon>Bacteria</taxon>
        <taxon>Bacillati</taxon>
        <taxon>Bacillota</taxon>
        <taxon>Bacilli</taxon>
        <taxon>Bacillales</taxon>
        <taxon>Bacillaceae</taxon>
        <taxon>Oceanobacillus</taxon>
    </lineage>
</organism>
<dbReference type="Gene3D" id="3.40.50.620">
    <property type="entry name" value="HUPs"/>
    <property type="match status" value="1"/>
</dbReference>
<dbReference type="InterPro" id="IPR051786">
    <property type="entry name" value="ASN_synthetase/amidase"/>
</dbReference>
<evidence type="ECO:0000256" key="10">
    <source>
        <dbReference type="PIRSR" id="PIRSR001589-2"/>
    </source>
</evidence>
<evidence type="ECO:0000256" key="9">
    <source>
        <dbReference type="PIRSR" id="PIRSR001589-1"/>
    </source>
</evidence>
<dbReference type="PANTHER" id="PTHR43284:SF1">
    <property type="entry name" value="ASPARAGINE SYNTHETASE"/>
    <property type="match status" value="1"/>
</dbReference>
<name>A0A0U9H327_9BACI</name>
<dbReference type="Gene3D" id="3.60.20.10">
    <property type="entry name" value="Glutamine Phosphoribosylpyrophosphate, subunit 1, domain 1"/>
    <property type="match status" value="1"/>
</dbReference>
<reference evidence="13 14" key="2">
    <citation type="journal article" date="2016" name="Genome Announc.">
        <title>Draft Genome Sequence of Oceanobacillus picturae Heshi-B3, Isolated from Fermented Rice Bran in a Traditional Japanese Seafood Dish.</title>
        <authorList>
            <person name="Akuzawa S."/>
            <person name="Nagaoka J."/>
            <person name="Kanekatsu M."/>
            <person name="Kanesaki Y."/>
            <person name="Suzuki T."/>
        </authorList>
    </citation>
    <scope>NUCLEOTIDE SEQUENCE [LARGE SCALE GENOMIC DNA]</scope>
    <source>
        <strain evidence="13 14">Heshi-B3</strain>
    </source>
</reference>
<comment type="caution">
    <text evidence="13">The sequence shown here is derived from an EMBL/GenBank/DDBJ whole genome shotgun (WGS) entry which is preliminary data.</text>
</comment>
<evidence type="ECO:0000256" key="8">
    <source>
        <dbReference type="ARBA" id="ARBA00048741"/>
    </source>
</evidence>
<dbReference type="InterPro" id="IPR006426">
    <property type="entry name" value="Asn_synth_AEB"/>
</dbReference>
<dbReference type="Pfam" id="PF13537">
    <property type="entry name" value="GATase_7"/>
    <property type="match status" value="1"/>
</dbReference>
<keyword evidence="7 9" id="KW-0315">Glutamine amidotransferase</keyword>
<evidence type="ECO:0000256" key="7">
    <source>
        <dbReference type="ARBA" id="ARBA00022962"/>
    </source>
</evidence>
<evidence type="ECO:0000313" key="14">
    <source>
        <dbReference type="Proteomes" id="UP000052946"/>
    </source>
</evidence>
<evidence type="ECO:0000256" key="6">
    <source>
        <dbReference type="ARBA" id="ARBA00022888"/>
    </source>
</evidence>
<sequence length="634" mass="73175">MCGFVGILLKEDALQFSPNHLDEIKASSDLIHHRGPDEDGFYSDSTIALSFKRLSIIDHEGGQQPWAFGEDRYRMVFNGEIYNFKQLRSQLEEKGYEFITKSDTEVVGAMFLDKGVDAFVELRGMFSILIWDRQEKVIYGARDAFGIKPFYYTESDSELILASEKKSITYLSQQQAINERALQHYMSFQYVPDPMSLTEGVKRLEPGHYFIKEWKEPIKKQRYFHATFEPVIGNEQQIIRCVRDVLIDSVEKHMQSDAPLGAFLSGGIDSTFIVALAKEINPHIKTFSVGFKENGYSEVSVAERSAEALGVQNSSYHITAEEYVNALPKIMWHMDDPLADPACVPLYFVAQEAGKHVKAVLSGEGADELFGGYNIYRESASLKGFDYMPKKLLHLLNWLASIFPEGAKGKSFLERGTTPLEKRYIGNAKMFEEADKEQLLQYYYKESRYENWTSPLYQNVQNSHKVHQMQYIDIHTWLPGDILLKADKMTMAHSLELRVPFLDREVFEIARCLPVETNFTSGTTKSILRKAAEGIVPEHVVDRRKLGFPVPIREWLRNELYDWAKMLINESETDHLLRKQVAMELLECHATGRRDYSRKLWTILMFMQWHQVVIDKEYDVSTQIQFKQPTRMTS</sequence>
<dbReference type="OrthoDB" id="9763290at2"/>
<feature type="active site" description="For GATase activity" evidence="9">
    <location>
        <position position="2"/>
    </location>
</feature>
<evidence type="ECO:0000256" key="5">
    <source>
        <dbReference type="ARBA" id="ARBA00022840"/>
    </source>
</evidence>
<dbReference type="PANTHER" id="PTHR43284">
    <property type="entry name" value="ASPARAGINE SYNTHETASE (GLUTAMINE-HYDROLYZING)"/>
    <property type="match status" value="1"/>
</dbReference>
<dbReference type="AlphaFoldDB" id="A0A0U9H327"/>
<dbReference type="PIRSF" id="PIRSF001589">
    <property type="entry name" value="Asn_synthetase_glu-h"/>
    <property type="match status" value="1"/>
</dbReference>
<feature type="site" description="Important for beta-aspartyl-AMP intermediate formation" evidence="11">
    <location>
        <position position="364"/>
    </location>
</feature>
<evidence type="ECO:0000313" key="13">
    <source>
        <dbReference type="EMBL" id="GAQ17063.1"/>
    </source>
</evidence>
<dbReference type="InterPro" id="IPR033738">
    <property type="entry name" value="AsnB_N"/>
</dbReference>
<dbReference type="PROSITE" id="PS51278">
    <property type="entry name" value="GATASE_TYPE_2"/>
    <property type="match status" value="1"/>
</dbReference>
<proteinExistence type="inferred from homology"/>
<reference evidence="14" key="1">
    <citation type="submission" date="2015-07" db="EMBL/GenBank/DDBJ databases">
        <title>Draft Genome Sequence of Oceanobacillus picturae Heshi-B3 that Was Isolated from Fermented Rice Bran with Aging Salted Mackerel, Which Was Named Heshiko as Traditional Fermented Seafood in Japan.</title>
        <authorList>
            <person name="Akuzawa S."/>
            <person name="Nakagawa J."/>
            <person name="Kanekatsu T."/>
            <person name="Kanesaki Y."/>
            <person name="Suzuki T."/>
        </authorList>
    </citation>
    <scope>NUCLEOTIDE SEQUENCE [LARGE SCALE GENOMIC DNA]</scope>
    <source>
        <strain evidence="14">Heshi-B3</strain>
    </source>
</reference>
<dbReference type="InterPro" id="IPR001962">
    <property type="entry name" value="Asn_synthase"/>
</dbReference>
<keyword evidence="6 9" id="KW-0061">Asparagine biosynthesis</keyword>
<comment type="catalytic activity">
    <reaction evidence="8">
        <text>L-aspartate + L-glutamine + ATP + H2O = L-asparagine + L-glutamate + AMP + diphosphate + H(+)</text>
        <dbReference type="Rhea" id="RHEA:12228"/>
        <dbReference type="ChEBI" id="CHEBI:15377"/>
        <dbReference type="ChEBI" id="CHEBI:15378"/>
        <dbReference type="ChEBI" id="CHEBI:29985"/>
        <dbReference type="ChEBI" id="CHEBI:29991"/>
        <dbReference type="ChEBI" id="CHEBI:30616"/>
        <dbReference type="ChEBI" id="CHEBI:33019"/>
        <dbReference type="ChEBI" id="CHEBI:58048"/>
        <dbReference type="ChEBI" id="CHEBI:58359"/>
        <dbReference type="ChEBI" id="CHEBI:456215"/>
        <dbReference type="EC" id="6.3.5.4"/>
    </reaction>
</comment>
<dbReference type="InterPro" id="IPR014729">
    <property type="entry name" value="Rossmann-like_a/b/a_fold"/>
</dbReference>
<dbReference type="GO" id="GO:0004066">
    <property type="term" value="F:asparagine synthase (glutamine-hydrolyzing) activity"/>
    <property type="evidence" value="ECO:0007669"/>
    <property type="project" value="UniProtKB-EC"/>
</dbReference>
<dbReference type="GO" id="GO:0006529">
    <property type="term" value="P:asparagine biosynthetic process"/>
    <property type="evidence" value="ECO:0007669"/>
    <property type="project" value="UniProtKB-KW"/>
</dbReference>
<comment type="similarity">
    <text evidence="2">Belongs to the asparagine synthetase family.</text>
</comment>
<keyword evidence="5 10" id="KW-0067">ATP-binding</keyword>
<dbReference type="GO" id="GO:0005524">
    <property type="term" value="F:ATP binding"/>
    <property type="evidence" value="ECO:0007669"/>
    <property type="project" value="UniProtKB-KW"/>
</dbReference>
<dbReference type="InterPro" id="IPR017932">
    <property type="entry name" value="GATase_2_dom"/>
</dbReference>
<evidence type="ECO:0000256" key="2">
    <source>
        <dbReference type="ARBA" id="ARBA00005752"/>
    </source>
</evidence>
<dbReference type="Pfam" id="PF00733">
    <property type="entry name" value="Asn_synthase"/>
    <property type="match status" value="1"/>
</dbReference>
<dbReference type="Proteomes" id="UP000052946">
    <property type="component" value="Unassembled WGS sequence"/>
</dbReference>
<comment type="pathway">
    <text evidence="1">Amino-acid biosynthesis; L-asparagine biosynthesis; L-asparagine from L-aspartate (L-Gln route): step 1/1.</text>
</comment>
<evidence type="ECO:0000256" key="1">
    <source>
        <dbReference type="ARBA" id="ARBA00005187"/>
    </source>
</evidence>
<dbReference type="CDD" id="cd00712">
    <property type="entry name" value="AsnB"/>
    <property type="match status" value="1"/>
</dbReference>
<dbReference type="NCBIfam" id="TIGR01536">
    <property type="entry name" value="asn_synth_AEB"/>
    <property type="match status" value="1"/>
</dbReference>
<feature type="binding site" evidence="10">
    <location>
        <begin position="362"/>
        <end position="363"/>
    </location>
    <ligand>
        <name>ATP</name>
        <dbReference type="ChEBI" id="CHEBI:30616"/>
    </ligand>
</feature>
<evidence type="ECO:0000256" key="11">
    <source>
        <dbReference type="PIRSR" id="PIRSR001589-3"/>
    </source>
</evidence>
<feature type="binding site" evidence="10">
    <location>
        <position position="103"/>
    </location>
    <ligand>
        <name>L-glutamine</name>
        <dbReference type="ChEBI" id="CHEBI:58359"/>
    </ligand>
</feature>